<dbReference type="PROSITE" id="PS00973">
    <property type="entry name" value="USP_2"/>
    <property type="match status" value="1"/>
</dbReference>
<evidence type="ECO:0000256" key="8">
    <source>
        <dbReference type="SAM" id="MobiDB-lite"/>
    </source>
</evidence>
<evidence type="ECO:0000259" key="9">
    <source>
        <dbReference type="PROSITE" id="PS50235"/>
    </source>
</evidence>
<feature type="domain" description="USP" evidence="9">
    <location>
        <begin position="96"/>
        <end position="411"/>
    </location>
</feature>
<dbReference type="PANTHER" id="PTHR24006">
    <property type="entry name" value="UBIQUITIN CARBOXYL-TERMINAL HYDROLASE"/>
    <property type="match status" value="1"/>
</dbReference>
<keyword evidence="6 7" id="KW-0788">Thiol protease</keyword>
<dbReference type="InterPro" id="IPR028889">
    <property type="entry name" value="USP"/>
</dbReference>
<evidence type="ECO:0000256" key="6">
    <source>
        <dbReference type="ARBA" id="ARBA00022807"/>
    </source>
</evidence>
<dbReference type="InterPro" id="IPR018200">
    <property type="entry name" value="USP_CS"/>
</dbReference>
<evidence type="ECO:0000256" key="2">
    <source>
        <dbReference type="ARBA" id="ARBA00009085"/>
    </source>
</evidence>
<dbReference type="GO" id="GO:0005634">
    <property type="term" value="C:nucleus"/>
    <property type="evidence" value="ECO:0007669"/>
    <property type="project" value="TreeGrafter"/>
</dbReference>
<keyword evidence="3 7" id="KW-0645">Protease</keyword>
<evidence type="ECO:0000256" key="4">
    <source>
        <dbReference type="ARBA" id="ARBA00022786"/>
    </source>
</evidence>
<evidence type="ECO:0000313" key="11">
    <source>
        <dbReference type="Proteomes" id="UP000186594"/>
    </source>
</evidence>
<name>A0A1U7LHD9_NEOID</name>
<comment type="similarity">
    <text evidence="2 7">Belongs to the peptidase C19 family.</text>
</comment>
<dbReference type="GO" id="GO:0004843">
    <property type="term" value="F:cysteine-type deubiquitinase activity"/>
    <property type="evidence" value="ECO:0007669"/>
    <property type="project" value="UniProtKB-UniRule"/>
</dbReference>
<dbReference type="PROSITE" id="PS50235">
    <property type="entry name" value="USP_3"/>
    <property type="match status" value="1"/>
</dbReference>
<dbReference type="InterPro" id="IPR001394">
    <property type="entry name" value="Peptidase_C19_UCH"/>
</dbReference>
<dbReference type="GO" id="GO:0006508">
    <property type="term" value="P:proteolysis"/>
    <property type="evidence" value="ECO:0007669"/>
    <property type="project" value="UniProtKB-KW"/>
</dbReference>
<protein>
    <recommendedName>
        <fullName evidence="7">Ubiquitin carboxyl-terminal hydrolase</fullName>
        <ecNumber evidence="7">3.4.19.12</ecNumber>
    </recommendedName>
</protein>
<accession>A0A1U7LHD9</accession>
<evidence type="ECO:0000256" key="3">
    <source>
        <dbReference type="ARBA" id="ARBA00022670"/>
    </source>
</evidence>
<dbReference type="EC" id="3.4.19.12" evidence="7"/>
<comment type="catalytic activity">
    <reaction evidence="1 7">
        <text>Thiol-dependent hydrolysis of ester, thioester, amide, peptide and isopeptide bonds formed by the C-terminal Gly of ubiquitin (a 76-residue protein attached to proteins as an intracellular targeting signal).</text>
        <dbReference type="EC" id="3.4.19.12"/>
    </reaction>
</comment>
<dbReference type="Gene3D" id="3.90.70.10">
    <property type="entry name" value="Cysteine proteinases"/>
    <property type="match status" value="1"/>
</dbReference>
<evidence type="ECO:0000256" key="5">
    <source>
        <dbReference type="ARBA" id="ARBA00022801"/>
    </source>
</evidence>
<dbReference type="Proteomes" id="UP000186594">
    <property type="component" value="Unassembled WGS sequence"/>
</dbReference>
<dbReference type="EMBL" id="LXFE01003926">
    <property type="protein sequence ID" value="OLL22067.1"/>
    <property type="molecule type" value="Genomic_DNA"/>
</dbReference>
<feature type="compositionally biased region" description="Pro residues" evidence="8">
    <location>
        <begin position="453"/>
        <end position="462"/>
    </location>
</feature>
<gene>
    <name evidence="10" type="ORF">NEOLI_003792</name>
</gene>
<dbReference type="SUPFAM" id="SSF54001">
    <property type="entry name" value="Cysteine proteinases"/>
    <property type="match status" value="1"/>
</dbReference>
<organism evidence="10 11">
    <name type="scientific">Neolecta irregularis (strain DAH-3)</name>
    <dbReference type="NCBI Taxonomy" id="1198029"/>
    <lineage>
        <taxon>Eukaryota</taxon>
        <taxon>Fungi</taxon>
        <taxon>Dikarya</taxon>
        <taxon>Ascomycota</taxon>
        <taxon>Taphrinomycotina</taxon>
        <taxon>Neolectales</taxon>
        <taxon>Neolectaceae</taxon>
        <taxon>Neolecta</taxon>
    </lineage>
</organism>
<proteinExistence type="inferred from homology"/>
<feature type="compositionally biased region" description="Polar residues" evidence="8">
    <location>
        <begin position="420"/>
        <end position="429"/>
    </location>
</feature>
<keyword evidence="11" id="KW-1185">Reference proteome</keyword>
<dbReference type="InterPro" id="IPR038765">
    <property type="entry name" value="Papain-like_cys_pep_sf"/>
</dbReference>
<comment type="caution">
    <text evidence="10">The sequence shown here is derived from an EMBL/GenBank/DDBJ whole genome shotgun (WGS) entry which is preliminary data.</text>
</comment>
<feature type="region of interest" description="Disordered" evidence="8">
    <location>
        <begin position="417"/>
        <end position="522"/>
    </location>
</feature>
<dbReference type="OMA" id="NISIDWQ"/>
<dbReference type="OrthoDB" id="289038at2759"/>
<dbReference type="Pfam" id="PF00443">
    <property type="entry name" value="UCH"/>
    <property type="match status" value="1"/>
</dbReference>
<feature type="compositionally biased region" description="Low complexity" evidence="8">
    <location>
        <begin position="443"/>
        <end position="452"/>
    </location>
</feature>
<dbReference type="FunFam" id="3.90.70.10:FF:000119">
    <property type="entry name" value="Ubiquitin specific peptidase 36"/>
    <property type="match status" value="1"/>
</dbReference>
<dbReference type="PANTHER" id="PTHR24006:SF758">
    <property type="entry name" value="UBIQUITIN CARBOXYL-TERMINAL HYDROLASE 36"/>
    <property type="match status" value="1"/>
</dbReference>
<dbReference type="AlphaFoldDB" id="A0A1U7LHD9"/>
<dbReference type="PROSITE" id="PS00972">
    <property type="entry name" value="USP_1"/>
    <property type="match status" value="1"/>
</dbReference>
<keyword evidence="4 7" id="KW-0833">Ubl conjugation pathway</keyword>
<evidence type="ECO:0000256" key="1">
    <source>
        <dbReference type="ARBA" id="ARBA00000707"/>
    </source>
</evidence>
<sequence>MATMIVQSRSAALEDLLANPVSFIKQPTPFCSAVGGKYTPFNRQQPESATFNAAENVSKSTQLVPTEDTKLPVPSRELFPKDKLSTQWSKVWPVSPGLQNSGNTCYMNSVLQSLLHTPPMVEYLLSGVHDEECRANLCVVCAMKFHGKRVYSGGRKASFLPTDILQHLKVIAKHFKSYRQEDAHEFLRLLIDAMQNSLLHNYKNLDHPAQQTTAIHRMFGGYIKQIVTCLTCLYKSETIQTVLDLSLDVEGSDINDSLSAFTNPEKLARDVKFKCEKCTKLVEVQKHTQIHTAPQILTLHLKRFTAHSSKINRYVRFSETLDLSKYIVPSRREAHPETKYRLYSVIVHSGGGTRSGHYIAYCKGSSDVWHEFDDNHVNFYSRDDAYLLQVVTAKAGEVLQQQAYILLYKRMESGCPLTKDSGSSSSNQPLDGENPSILPKPLPSSALQQQQPTPSPTPPPNMMPSKFHQKHQKRKRDDSFTSIPSLNKSVMSSFGYFGDKFSAEDEGRRVKRKDAMKPKISA</sequence>
<feature type="compositionally biased region" description="Basic and acidic residues" evidence="8">
    <location>
        <begin position="501"/>
        <end position="522"/>
    </location>
</feature>
<reference evidence="10 11" key="1">
    <citation type="submission" date="2016-04" db="EMBL/GenBank/DDBJ databases">
        <title>Evolutionary innovation and constraint leading to complex multicellularity in the Ascomycota.</title>
        <authorList>
            <person name="Cisse O."/>
            <person name="Nguyen A."/>
            <person name="Hewitt D.A."/>
            <person name="Jedd G."/>
            <person name="Stajich J.E."/>
        </authorList>
    </citation>
    <scope>NUCLEOTIDE SEQUENCE [LARGE SCALE GENOMIC DNA]</scope>
    <source>
        <strain evidence="10 11">DAH-3</strain>
    </source>
</reference>
<dbReference type="InterPro" id="IPR050164">
    <property type="entry name" value="Peptidase_C19"/>
</dbReference>
<dbReference type="STRING" id="1198029.A0A1U7LHD9"/>
<dbReference type="GO" id="GO:0016579">
    <property type="term" value="P:protein deubiquitination"/>
    <property type="evidence" value="ECO:0007669"/>
    <property type="project" value="InterPro"/>
</dbReference>
<dbReference type="GO" id="GO:0005829">
    <property type="term" value="C:cytosol"/>
    <property type="evidence" value="ECO:0007669"/>
    <property type="project" value="TreeGrafter"/>
</dbReference>
<feature type="compositionally biased region" description="Polar residues" evidence="8">
    <location>
        <begin position="480"/>
        <end position="492"/>
    </location>
</feature>
<evidence type="ECO:0000313" key="10">
    <source>
        <dbReference type="EMBL" id="OLL22067.1"/>
    </source>
</evidence>
<evidence type="ECO:0000256" key="7">
    <source>
        <dbReference type="RuleBase" id="RU366025"/>
    </source>
</evidence>
<keyword evidence="5 7" id="KW-0378">Hydrolase</keyword>